<dbReference type="PROSITE" id="PS00583">
    <property type="entry name" value="PFKB_KINASES_1"/>
    <property type="match status" value="1"/>
</dbReference>
<dbReference type="GO" id="GO:0005524">
    <property type="term" value="F:ATP binding"/>
    <property type="evidence" value="ECO:0007669"/>
    <property type="project" value="UniProtKB-KW"/>
</dbReference>
<dbReference type="GO" id="GO:0006000">
    <property type="term" value="P:fructose metabolic process"/>
    <property type="evidence" value="ECO:0007669"/>
    <property type="project" value="UniProtKB-ARBA"/>
</dbReference>
<dbReference type="InterPro" id="IPR002173">
    <property type="entry name" value="Carboh/pur_kinase_PfkB_CS"/>
</dbReference>
<evidence type="ECO:0000313" key="9">
    <source>
        <dbReference type="Proteomes" id="UP000589036"/>
    </source>
</evidence>
<keyword evidence="9" id="KW-1185">Reference proteome</keyword>
<dbReference type="SUPFAM" id="SSF53613">
    <property type="entry name" value="Ribokinase-like"/>
    <property type="match status" value="1"/>
</dbReference>
<dbReference type="PROSITE" id="PS00584">
    <property type="entry name" value="PFKB_KINASES_2"/>
    <property type="match status" value="1"/>
</dbReference>
<dbReference type="Gene3D" id="3.40.1190.20">
    <property type="match status" value="1"/>
</dbReference>
<evidence type="ECO:0000256" key="1">
    <source>
        <dbReference type="ARBA" id="ARBA00010688"/>
    </source>
</evidence>
<dbReference type="InterPro" id="IPR002139">
    <property type="entry name" value="Ribo/fructo_kinase"/>
</dbReference>
<protein>
    <submittedName>
        <fullName evidence="8">Fructokinase</fullName>
        <ecNumber evidence="8">2.7.1.4</ecNumber>
    </submittedName>
</protein>
<keyword evidence="5" id="KW-0067">ATP-binding</keyword>
<keyword evidence="3" id="KW-0547">Nucleotide-binding</keyword>
<dbReference type="EC" id="2.7.1.4" evidence="8"/>
<dbReference type="PANTHER" id="PTHR43085">
    <property type="entry name" value="HEXOKINASE FAMILY MEMBER"/>
    <property type="match status" value="1"/>
</dbReference>
<dbReference type="Proteomes" id="UP000589036">
    <property type="component" value="Unassembled WGS sequence"/>
</dbReference>
<gene>
    <name evidence="8" type="ORF">HDA32_004018</name>
</gene>
<dbReference type="GO" id="GO:0008865">
    <property type="term" value="F:fructokinase activity"/>
    <property type="evidence" value="ECO:0007669"/>
    <property type="project" value="UniProtKB-EC"/>
</dbReference>
<keyword evidence="4 6" id="KW-0418">Kinase</keyword>
<reference evidence="8 9" key="1">
    <citation type="submission" date="2020-07" db="EMBL/GenBank/DDBJ databases">
        <title>Sequencing the genomes of 1000 actinobacteria strains.</title>
        <authorList>
            <person name="Klenk H.-P."/>
        </authorList>
    </citation>
    <scope>NUCLEOTIDE SEQUENCE [LARGE SCALE GENOMIC DNA]</scope>
    <source>
        <strain evidence="8 9">CXB654</strain>
    </source>
</reference>
<organism evidence="8 9">
    <name type="scientific">Spinactinospora alkalitolerans</name>
    <dbReference type="NCBI Taxonomy" id="687207"/>
    <lineage>
        <taxon>Bacteria</taxon>
        <taxon>Bacillati</taxon>
        <taxon>Actinomycetota</taxon>
        <taxon>Actinomycetes</taxon>
        <taxon>Streptosporangiales</taxon>
        <taxon>Nocardiopsidaceae</taxon>
        <taxon>Spinactinospora</taxon>
    </lineage>
</organism>
<name>A0A852TY85_9ACTN</name>
<evidence type="ECO:0000259" key="7">
    <source>
        <dbReference type="Pfam" id="PF00294"/>
    </source>
</evidence>
<dbReference type="AlphaFoldDB" id="A0A852TY85"/>
<dbReference type="CDD" id="cd01167">
    <property type="entry name" value="bac_FRK"/>
    <property type="match status" value="1"/>
</dbReference>
<evidence type="ECO:0000256" key="6">
    <source>
        <dbReference type="RuleBase" id="RU003704"/>
    </source>
</evidence>
<comment type="similarity">
    <text evidence="1 6">Belongs to the carbohydrate kinase PfkB family.</text>
</comment>
<dbReference type="EMBL" id="JACCCC010000001">
    <property type="protein sequence ID" value="NYE48898.1"/>
    <property type="molecule type" value="Genomic_DNA"/>
</dbReference>
<accession>A0A852TY85</accession>
<feature type="domain" description="Carbohydrate kinase PfkB" evidence="7">
    <location>
        <begin position="2"/>
        <end position="323"/>
    </location>
</feature>
<dbReference type="Pfam" id="PF00294">
    <property type="entry name" value="PfkB"/>
    <property type="match status" value="1"/>
</dbReference>
<dbReference type="InterPro" id="IPR011611">
    <property type="entry name" value="PfkB_dom"/>
</dbReference>
<evidence type="ECO:0000256" key="2">
    <source>
        <dbReference type="ARBA" id="ARBA00022679"/>
    </source>
</evidence>
<dbReference type="RefSeq" id="WP_179644646.1">
    <property type="nucleotide sequence ID" value="NZ_BAAAYY010000031.1"/>
</dbReference>
<evidence type="ECO:0000256" key="5">
    <source>
        <dbReference type="ARBA" id="ARBA00022840"/>
    </source>
</evidence>
<dbReference type="PANTHER" id="PTHR43085:SF1">
    <property type="entry name" value="PSEUDOURIDINE KINASE-RELATED"/>
    <property type="match status" value="1"/>
</dbReference>
<dbReference type="PRINTS" id="PR00990">
    <property type="entry name" value="RIBOKINASE"/>
</dbReference>
<sequence>MITVVGEALIDLISAESGTYRSAPGGAPANTAVALARLGVPVSLLARIGSDRFGRQLRSYVGSRGVDTRDLVAAQEASTLAIANLDGYGHAEYDFYVRGTADWQWDPAELPDPIGADVTALHVGSLALAMAPGADVLEEWVARQRERVVVGYDPNIRPALAGERAAERARVERQIALADVVKASDDDVYWLYSENRPPRPQDAPEADGAAAPVGADPFLEEAARSWLALGPAVVAVTRGAAGTLVIGRGAAAPMYLTPEPIEIVDTVGAGDAFNAGLLDALGQAGALGAAGRARLAALTPDELAVCVGHAQRVAAHACRRVGADPGELEPAPLEFPGRGATP</sequence>
<evidence type="ECO:0000256" key="4">
    <source>
        <dbReference type="ARBA" id="ARBA00022777"/>
    </source>
</evidence>
<dbReference type="InterPro" id="IPR029056">
    <property type="entry name" value="Ribokinase-like"/>
</dbReference>
<evidence type="ECO:0000256" key="3">
    <source>
        <dbReference type="ARBA" id="ARBA00022741"/>
    </source>
</evidence>
<dbReference type="InterPro" id="IPR050306">
    <property type="entry name" value="PfkB_Carbo_kinase"/>
</dbReference>
<proteinExistence type="inferred from homology"/>
<keyword evidence="2 6" id="KW-0808">Transferase</keyword>
<comment type="caution">
    <text evidence="8">The sequence shown here is derived from an EMBL/GenBank/DDBJ whole genome shotgun (WGS) entry which is preliminary data.</text>
</comment>
<evidence type="ECO:0000313" key="8">
    <source>
        <dbReference type="EMBL" id="NYE48898.1"/>
    </source>
</evidence>